<comment type="subunit">
    <text evidence="13">Homodimer.</text>
</comment>
<evidence type="ECO:0000256" key="11">
    <source>
        <dbReference type="ARBA" id="ARBA00022958"/>
    </source>
</evidence>
<dbReference type="PANTHER" id="PTHR10584:SF166">
    <property type="entry name" value="RIBOKINASE"/>
    <property type="match status" value="1"/>
</dbReference>
<comment type="cofactor">
    <cofactor evidence="13">
        <name>Mg(2+)</name>
        <dbReference type="ChEBI" id="CHEBI:18420"/>
    </cofactor>
    <text evidence="13">Requires a divalent cation, most likely magnesium in vivo, as an electrophilic catalyst to aid phosphoryl group transfer. It is the chelate of the metal and the nucleotide that is the actual substrate.</text>
</comment>
<feature type="binding site" evidence="13">
    <location>
        <position position="190"/>
    </location>
    <ligand>
        <name>ATP</name>
        <dbReference type="ChEBI" id="CHEBI:30616"/>
    </ligand>
</feature>
<feature type="binding site" evidence="13">
    <location>
        <begin position="15"/>
        <end position="17"/>
    </location>
    <ligand>
        <name>substrate</name>
    </ligand>
</feature>
<evidence type="ECO:0000313" key="16">
    <source>
        <dbReference type="Proteomes" id="UP001461498"/>
    </source>
</evidence>
<comment type="subcellular location">
    <subcellularLocation>
        <location evidence="13">Cytoplasm</location>
    </subcellularLocation>
    <subcellularLocation>
        <location evidence="13">Nucleus</location>
    </subcellularLocation>
</comment>
<reference evidence="15 16" key="1">
    <citation type="submission" date="2022-12" db="EMBL/GenBank/DDBJ databases">
        <title>Chromosome-level genome assembly of true bugs.</title>
        <authorList>
            <person name="Ma L."/>
            <person name="Li H."/>
        </authorList>
    </citation>
    <scope>NUCLEOTIDE SEQUENCE [LARGE SCALE GENOMIC DNA]</scope>
    <source>
        <strain evidence="15">Lab_2022b</strain>
    </source>
</reference>
<feature type="domain" description="Carbohydrate kinase PfkB" evidence="14">
    <location>
        <begin position="7"/>
        <end position="304"/>
    </location>
</feature>
<proteinExistence type="inferred from homology"/>
<comment type="catalytic activity">
    <reaction evidence="13">
        <text>D-ribose + ATP = D-ribose 5-phosphate + ADP + H(+)</text>
        <dbReference type="Rhea" id="RHEA:13697"/>
        <dbReference type="ChEBI" id="CHEBI:15378"/>
        <dbReference type="ChEBI" id="CHEBI:30616"/>
        <dbReference type="ChEBI" id="CHEBI:47013"/>
        <dbReference type="ChEBI" id="CHEBI:78346"/>
        <dbReference type="ChEBI" id="CHEBI:456216"/>
        <dbReference type="EC" id="2.7.1.15"/>
    </reaction>
</comment>
<comment type="caution">
    <text evidence="13">Lacks conserved residue(s) required for the propagation of feature annotation.</text>
</comment>
<evidence type="ECO:0000256" key="9">
    <source>
        <dbReference type="ARBA" id="ARBA00022840"/>
    </source>
</evidence>
<dbReference type="EC" id="2.7.1.15" evidence="2 13"/>
<keyword evidence="11 13" id="KW-0630">Potassium</keyword>
<keyword evidence="7 13" id="KW-0547">Nucleotide-binding</keyword>
<keyword evidence="9 13" id="KW-0067">ATP-binding</keyword>
<dbReference type="AlphaFoldDB" id="A0AAW1DRJ6"/>
<feature type="binding site" evidence="13">
    <location>
        <position position="295"/>
    </location>
    <ligand>
        <name>K(+)</name>
        <dbReference type="ChEBI" id="CHEBI:29103"/>
    </ligand>
</feature>
<dbReference type="InterPro" id="IPR011877">
    <property type="entry name" value="Ribokinase"/>
</dbReference>
<feature type="binding site" evidence="13">
    <location>
        <position position="301"/>
    </location>
    <ligand>
        <name>K(+)</name>
        <dbReference type="ChEBI" id="CHEBI:29103"/>
    </ligand>
</feature>
<dbReference type="FunFam" id="3.40.1190.20:FF:000010">
    <property type="entry name" value="Ribokinase"/>
    <property type="match status" value="1"/>
</dbReference>
<dbReference type="PRINTS" id="PR00990">
    <property type="entry name" value="RIBOKINASE"/>
</dbReference>
<name>A0AAW1DRJ6_9HEMI</name>
<dbReference type="Pfam" id="PF00294">
    <property type="entry name" value="PfkB"/>
    <property type="match status" value="1"/>
</dbReference>
<dbReference type="GO" id="GO:0005524">
    <property type="term" value="F:ATP binding"/>
    <property type="evidence" value="ECO:0007669"/>
    <property type="project" value="UniProtKB-UniRule"/>
</dbReference>
<evidence type="ECO:0000256" key="4">
    <source>
        <dbReference type="ARBA" id="ARBA00022490"/>
    </source>
</evidence>
<dbReference type="InterPro" id="IPR002173">
    <property type="entry name" value="Carboh/pur_kinase_PfkB_CS"/>
</dbReference>
<dbReference type="InterPro" id="IPR029056">
    <property type="entry name" value="Ribokinase-like"/>
</dbReference>
<dbReference type="Gene3D" id="3.40.1190.20">
    <property type="match status" value="1"/>
</dbReference>
<gene>
    <name evidence="15" type="ORF">O3M35_000469</name>
</gene>
<feature type="binding site" evidence="13">
    <location>
        <position position="260"/>
    </location>
    <ligand>
        <name>substrate</name>
    </ligand>
</feature>
<feature type="binding site" evidence="13">
    <location>
        <position position="256"/>
    </location>
    <ligand>
        <name>K(+)</name>
        <dbReference type="ChEBI" id="CHEBI:29103"/>
    </ligand>
</feature>
<keyword evidence="8 13" id="KW-0418">Kinase</keyword>
<keyword evidence="10 13" id="KW-0460">Magnesium</keyword>
<comment type="similarity">
    <text evidence="13">Belongs to the carbohydrate kinase PfkB family. Ribokinase subfamily.</text>
</comment>
<dbReference type="NCBIfam" id="TIGR02152">
    <property type="entry name" value="D_ribokin_bact"/>
    <property type="match status" value="1"/>
</dbReference>
<evidence type="ECO:0000256" key="1">
    <source>
        <dbReference type="ARBA" id="ARBA00005380"/>
    </source>
</evidence>
<evidence type="ECO:0000256" key="6">
    <source>
        <dbReference type="ARBA" id="ARBA00022723"/>
    </source>
</evidence>
<keyword evidence="5 13" id="KW-0808">Transferase</keyword>
<dbReference type="GO" id="GO:0005634">
    <property type="term" value="C:nucleus"/>
    <property type="evidence" value="ECO:0007669"/>
    <property type="project" value="UniProtKB-SubCell"/>
</dbReference>
<dbReference type="EMBL" id="JAPXFL010000001">
    <property type="protein sequence ID" value="KAK9511908.1"/>
    <property type="molecule type" value="Genomic_DNA"/>
</dbReference>
<dbReference type="PROSITE" id="PS00584">
    <property type="entry name" value="PFKB_KINASES_2"/>
    <property type="match status" value="1"/>
</dbReference>
<dbReference type="PANTHER" id="PTHR10584">
    <property type="entry name" value="SUGAR KINASE"/>
    <property type="match status" value="1"/>
</dbReference>
<evidence type="ECO:0000256" key="13">
    <source>
        <dbReference type="HAMAP-Rule" id="MF_03215"/>
    </source>
</evidence>
<dbReference type="SUPFAM" id="SSF53613">
    <property type="entry name" value="Ribokinase-like"/>
    <property type="match status" value="1"/>
</dbReference>
<comment type="similarity">
    <text evidence="1">Belongs to the carbohydrate kinase pfkB family.</text>
</comment>
<comment type="caution">
    <text evidence="15">The sequence shown here is derived from an EMBL/GenBank/DDBJ whole genome shotgun (WGS) entry which is preliminary data.</text>
</comment>
<evidence type="ECO:0000256" key="12">
    <source>
        <dbReference type="ARBA" id="ARBA00023277"/>
    </source>
</evidence>
<accession>A0AAW1DRJ6</accession>
<evidence type="ECO:0000256" key="10">
    <source>
        <dbReference type="ARBA" id="ARBA00022842"/>
    </source>
</evidence>
<dbReference type="GO" id="GO:0005829">
    <property type="term" value="C:cytosol"/>
    <property type="evidence" value="ECO:0007669"/>
    <property type="project" value="TreeGrafter"/>
</dbReference>
<keyword evidence="13" id="KW-0539">Nucleus</keyword>
<evidence type="ECO:0000313" key="15">
    <source>
        <dbReference type="EMBL" id="KAK9511908.1"/>
    </source>
</evidence>
<organism evidence="15 16">
    <name type="scientific">Rhynocoris fuscipes</name>
    <dbReference type="NCBI Taxonomy" id="488301"/>
    <lineage>
        <taxon>Eukaryota</taxon>
        <taxon>Metazoa</taxon>
        <taxon>Ecdysozoa</taxon>
        <taxon>Arthropoda</taxon>
        <taxon>Hexapoda</taxon>
        <taxon>Insecta</taxon>
        <taxon>Pterygota</taxon>
        <taxon>Neoptera</taxon>
        <taxon>Paraneoptera</taxon>
        <taxon>Hemiptera</taxon>
        <taxon>Heteroptera</taxon>
        <taxon>Panheteroptera</taxon>
        <taxon>Cimicomorpha</taxon>
        <taxon>Reduviidae</taxon>
        <taxon>Harpactorinae</taxon>
        <taxon>Harpactorini</taxon>
        <taxon>Rhynocoris</taxon>
    </lineage>
</organism>
<dbReference type="GO" id="GO:0004747">
    <property type="term" value="F:ribokinase activity"/>
    <property type="evidence" value="ECO:0007669"/>
    <property type="project" value="UniProtKB-UniRule"/>
</dbReference>
<comment type="function">
    <text evidence="13">Catalyzes the phosphorylation of ribose at O-5 in a reaction requiring ATP and magnesium. The resulting D-ribose-5-phosphate can then be used either for sythesis of nucleotides, histidine, and tryptophan, or as a component of the pentose phosphate pathway.</text>
</comment>
<keyword evidence="16" id="KW-1185">Reference proteome</keyword>
<dbReference type="Proteomes" id="UP001461498">
    <property type="component" value="Unassembled WGS sequence"/>
</dbReference>
<evidence type="ECO:0000256" key="7">
    <source>
        <dbReference type="ARBA" id="ARBA00022741"/>
    </source>
</evidence>
<keyword evidence="6 13" id="KW-0479">Metal-binding</keyword>
<evidence type="ECO:0000256" key="3">
    <source>
        <dbReference type="ARBA" id="ARBA00016943"/>
    </source>
</evidence>
<dbReference type="InterPro" id="IPR002139">
    <property type="entry name" value="Ribo/fructo_kinase"/>
</dbReference>
<feature type="active site" description="Proton acceptor" evidence="13">
    <location>
        <position position="260"/>
    </location>
</feature>
<feature type="binding site" evidence="13">
    <location>
        <position position="297"/>
    </location>
    <ligand>
        <name>K(+)</name>
        <dbReference type="ChEBI" id="CHEBI:29103"/>
    </ligand>
</feature>
<evidence type="ECO:0000256" key="8">
    <source>
        <dbReference type="ARBA" id="ARBA00022777"/>
    </source>
</evidence>
<keyword evidence="12 13" id="KW-0119">Carbohydrate metabolism</keyword>
<evidence type="ECO:0000256" key="2">
    <source>
        <dbReference type="ARBA" id="ARBA00012035"/>
    </source>
</evidence>
<dbReference type="HAMAP" id="MF_01987">
    <property type="entry name" value="Ribokinase"/>
    <property type="match status" value="1"/>
</dbReference>
<protein>
    <recommendedName>
        <fullName evidence="3 13">Ribokinase</fullName>
        <shortName evidence="13">RK</shortName>
        <ecNumber evidence="2 13">2.7.1.15</ecNumber>
    </recommendedName>
</protein>
<comment type="pathway">
    <text evidence="13">Carbohydrate metabolism; D-ribose degradation; D-ribose 5-phosphate from beta-D-ribopyranose: step 2/2.</text>
</comment>
<dbReference type="InterPro" id="IPR011611">
    <property type="entry name" value="PfkB_dom"/>
</dbReference>
<feature type="binding site" evidence="13">
    <location>
        <position position="254"/>
    </location>
    <ligand>
        <name>K(+)</name>
        <dbReference type="ChEBI" id="CHEBI:29103"/>
    </ligand>
</feature>
<feature type="binding site" evidence="13">
    <location>
        <begin position="226"/>
        <end position="231"/>
    </location>
    <ligand>
        <name>ATP</name>
        <dbReference type="ChEBI" id="CHEBI:30616"/>
    </ligand>
</feature>
<sequence>MESNKFDVVVFGSCNVDLITYTPRFPQVGETIHGTNFEIGNGGKGANQCVAAAKLGASTALISRLGNDTFGKSYLENLNCIGVNTDHVIVTENVSTGMAQITVTEKGENQIVIVAGANNKLCVEDAQRSGDTLLKAKVVLFQLETPLEGTKATLEYLRKHDGPVTILNAAPAETGLDEDILKLPHILCVNESEAEMLTGVKISSKAAAAEAIDKLHSRGCNTVLITLGEKGSAFKESAGGNTEYVPVEPVNAVDTTGAGDAFLGGLAYFIAKMPQLSFYEKVRRASAVATYSVLKKGTQISFPTKEELPRDLFK</sequence>
<feature type="binding site" evidence="13">
    <location>
        <begin position="43"/>
        <end position="47"/>
    </location>
    <ligand>
        <name>substrate</name>
    </ligand>
</feature>
<feature type="binding site" evidence="13">
    <location>
        <position position="292"/>
    </location>
    <ligand>
        <name>K(+)</name>
        <dbReference type="ChEBI" id="CHEBI:29103"/>
    </ligand>
</feature>
<dbReference type="GO" id="GO:0046872">
    <property type="term" value="F:metal ion binding"/>
    <property type="evidence" value="ECO:0007669"/>
    <property type="project" value="UniProtKB-KW"/>
</dbReference>
<feature type="binding site" evidence="13">
    <location>
        <begin position="259"/>
        <end position="260"/>
    </location>
    <ligand>
        <name>ATP</name>
        <dbReference type="ChEBI" id="CHEBI:30616"/>
    </ligand>
</feature>
<feature type="binding site" evidence="13">
    <location>
        <position position="144"/>
    </location>
    <ligand>
        <name>substrate</name>
    </ligand>
</feature>
<dbReference type="CDD" id="cd01174">
    <property type="entry name" value="ribokinase"/>
    <property type="match status" value="1"/>
</dbReference>
<comment type="activity regulation">
    <text evidence="13">Activated by a monovalent cation that binds near, but not in, the active site. The most likely occupant of the site in vivo is potassium. Ion binding induces a conformational change that may alter substrate affinity.</text>
</comment>
<evidence type="ECO:0000259" key="14">
    <source>
        <dbReference type="Pfam" id="PF00294"/>
    </source>
</evidence>
<dbReference type="GO" id="GO:0019303">
    <property type="term" value="P:D-ribose catabolic process"/>
    <property type="evidence" value="ECO:0007669"/>
    <property type="project" value="UniProtKB-UniRule"/>
</dbReference>
<keyword evidence="4 13" id="KW-0963">Cytoplasm</keyword>
<evidence type="ECO:0000256" key="5">
    <source>
        <dbReference type="ARBA" id="ARBA00022679"/>
    </source>
</evidence>